<dbReference type="InterPro" id="IPR049730">
    <property type="entry name" value="SNF2/RAD54-like_C"/>
</dbReference>
<dbReference type="PANTHER" id="PTHR45626:SF51">
    <property type="entry name" value="SNF2-RELATED DOMAIN-CONTAINING PROTEIN"/>
    <property type="match status" value="1"/>
</dbReference>
<dbReference type="OrthoDB" id="2801544at2759"/>
<dbReference type="GO" id="GO:0016787">
    <property type="term" value="F:hydrolase activity"/>
    <property type="evidence" value="ECO:0007669"/>
    <property type="project" value="UniProtKB-KW"/>
</dbReference>
<reference evidence="6" key="1">
    <citation type="journal article" date="2020" name="Stud. Mycol.">
        <title>101 Dothideomycetes genomes: a test case for predicting lifestyles and emergence of pathogens.</title>
        <authorList>
            <person name="Haridas S."/>
            <person name="Albert R."/>
            <person name="Binder M."/>
            <person name="Bloem J."/>
            <person name="Labutti K."/>
            <person name="Salamov A."/>
            <person name="Andreopoulos B."/>
            <person name="Baker S."/>
            <person name="Barry K."/>
            <person name="Bills G."/>
            <person name="Bluhm B."/>
            <person name="Cannon C."/>
            <person name="Castanera R."/>
            <person name="Culley D."/>
            <person name="Daum C."/>
            <person name="Ezra D."/>
            <person name="Gonzalez J."/>
            <person name="Henrissat B."/>
            <person name="Kuo A."/>
            <person name="Liang C."/>
            <person name="Lipzen A."/>
            <person name="Lutzoni F."/>
            <person name="Magnuson J."/>
            <person name="Mondo S."/>
            <person name="Nolan M."/>
            <person name="Ohm R."/>
            <person name="Pangilinan J."/>
            <person name="Park H.-J."/>
            <person name="Ramirez L."/>
            <person name="Alfaro M."/>
            <person name="Sun H."/>
            <person name="Tritt A."/>
            <person name="Yoshinaga Y."/>
            <person name="Zwiers L.-H."/>
            <person name="Turgeon B."/>
            <person name="Goodwin S."/>
            <person name="Spatafora J."/>
            <person name="Crous P."/>
            <person name="Grigoriev I."/>
        </authorList>
    </citation>
    <scope>NUCLEOTIDE SEQUENCE</scope>
    <source>
        <strain evidence="6">CBS 262.69</strain>
    </source>
</reference>
<gene>
    <name evidence="6" type="ORF">EJ06DRAFT_502181</name>
</gene>
<keyword evidence="3" id="KW-0067">ATP-binding</keyword>
<feature type="region of interest" description="Disordered" evidence="4">
    <location>
        <begin position="438"/>
        <end position="457"/>
    </location>
</feature>
<dbReference type="Gene3D" id="3.40.50.300">
    <property type="entry name" value="P-loop containing nucleotide triphosphate hydrolases"/>
    <property type="match status" value="2"/>
</dbReference>
<dbReference type="Pfam" id="PF00271">
    <property type="entry name" value="Helicase_C"/>
    <property type="match status" value="1"/>
</dbReference>
<dbReference type="AlphaFoldDB" id="A0A6G1IB15"/>
<dbReference type="SUPFAM" id="SSF52540">
    <property type="entry name" value="P-loop containing nucleoside triphosphate hydrolases"/>
    <property type="match status" value="2"/>
</dbReference>
<dbReference type="EMBL" id="ML996687">
    <property type="protein sequence ID" value="KAF2405175.1"/>
    <property type="molecule type" value="Genomic_DNA"/>
</dbReference>
<accession>A0A6G1IB15</accession>
<evidence type="ECO:0000256" key="2">
    <source>
        <dbReference type="ARBA" id="ARBA00022801"/>
    </source>
</evidence>
<dbReference type="InterPro" id="IPR027417">
    <property type="entry name" value="P-loop_NTPase"/>
</dbReference>
<organism evidence="6 7">
    <name type="scientific">Trichodelitschia bisporula</name>
    <dbReference type="NCBI Taxonomy" id="703511"/>
    <lineage>
        <taxon>Eukaryota</taxon>
        <taxon>Fungi</taxon>
        <taxon>Dikarya</taxon>
        <taxon>Ascomycota</taxon>
        <taxon>Pezizomycotina</taxon>
        <taxon>Dothideomycetes</taxon>
        <taxon>Dothideomycetes incertae sedis</taxon>
        <taxon>Phaeotrichales</taxon>
        <taxon>Phaeotrichaceae</taxon>
        <taxon>Trichodelitschia</taxon>
    </lineage>
</organism>
<protein>
    <recommendedName>
        <fullName evidence="5">Helicase C-terminal domain-containing protein</fullName>
    </recommendedName>
</protein>
<evidence type="ECO:0000313" key="7">
    <source>
        <dbReference type="Proteomes" id="UP000799640"/>
    </source>
</evidence>
<dbReference type="InterPro" id="IPR000330">
    <property type="entry name" value="SNF2_N"/>
</dbReference>
<dbReference type="GO" id="GO:0008094">
    <property type="term" value="F:ATP-dependent activity, acting on DNA"/>
    <property type="evidence" value="ECO:0007669"/>
    <property type="project" value="TreeGrafter"/>
</dbReference>
<keyword evidence="7" id="KW-1185">Reference proteome</keyword>
<dbReference type="GO" id="GO:0005524">
    <property type="term" value="F:ATP binding"/>
    <property type="evidence" value="ECO:0007669"/>
    <property type="project" value="UniProtKB-KW"/>
</dbReference>
<evidence type="ECO:0000256" key="4">
    <source>
        <dbReference type="SAM" id="MobiDB-lite"/>
    </source>
</evidence>
<dbReference type="InterPro" id="IPR001650">
    <property type="entry name" value="Helicase_C-like"/>
</dbReference>
<dbReference type="GO" id="GO:0006281">
    <property type="term" value="P:DNA repair"/>
    <property type="evidence" value="ECO:0007669"/>
    <property type="project" value="TreeGrafter"/>
</dbReference>
<dbReference type="Proteomes" id="UP000799640">
    <property type="component" value="Unassembled WGS sequence"/>
</dbReference>
<dbReference type="GO" id="GO:0005634">
    <property type="term" value="C:nucleus"/>
    <property type="evidence" value="ECO:0007669"/>
    <property type="project" value="TreeGrafter"/>
</dbReference>
<evidence type="ECO:0000313" key="6">
    <source>
        <dbReference type="EMBL" id="KAF2405175.1"/>
    </source>
</evidence>
<dbReference type="InterPro" id="IPR014001">
    <property type="entry name" value="Helicase_ATP-bd"/>
</dbReference>
<proteinExistence type="predicted"/>
<feature type="compositionally biased region" description="Polar residues" evidence="4">
    <location>
        <begin position="914"/>
        <end position="924"/>
    </location>
</feature>
<dbReference type="CDD" id="cd18793">
    <property type="entry name" value="SF2_C_SNF"/>
    <property type="match status" value="1"/>
</dbReference>
<dbReference type="SMART" id="SM00490">
    <property type="entry name" value="HELICc"/>
    <property type="match status" value="1"/>
</dbReference>
<dbReference type="Pfam" id="PF00176">
    <property type="entry name" value="SNF2-rel_dom"/>
    <property type="match status" value="1"/>
</dbReference>
<dbReference type="CDD" id="cd18008">
    <property type="entry name" value="DEXDc_SHPRH-like"/>
    <property type="match status" value="1"/>
</dbReference>
<evidence type="ECO:0000256" key="1">
    <source>
        <dbReference type="ARBA" id="ARBA00022741"/>
    </source>
</evidence>
<feature type="region of interest" description="Disordered" evidence="4">
    <location>
        <begin position="887"/>
        <end position="927"/>
    </location>
</feature>
<feature type="region of interest" description="Disordered" evidence="4">
    <location>
        <begin position="842"/>
        <end position="866"/>
    </location>
</feature>
<feature type="domain" description="Helicase C-terminal" evidence="5">
    <location>
        <begin position="939"/>
        <end position="1093"/>
    </location>
</feature>
<evidence type="ECO:0000259" key="5">
    <source>
        <dbReference type="PROSITE" id="PS51194"/>
    </source>
</evidence>
<dbReference type="InterPro" id="IPR050628">
    <property type="entry name" value="SNF2_RAD54_helicase_TF"/>
</dbReference>
<sequence length="1214" mass="135231">MNHKPIMGRTVPRPRPMLLSRDLYVPLERYLPLGSITAPGRAYHPSSAEWTEVADSSSLRLLPDEIQAPTKALIEQKWLRLHVMNIDNIAVFRVYLLPADAARSIVQQRTPKNHLLNLTKLLKAIDTSPEAWNGNPTGHNAMPFDAHATPIEGSLFYLFNTLPSPSPALESISDRYSHHAASGLLENPPYIPGLRTRLFPFQARSAAAMIERESSFRLHADPRYEARKALDGQTFYYCARDAIFLRDPIYWEAPKGGILAETMGLGKTVICLALILATKGHVPRIPQEHDRHPSYSTGVPSLSRLAADTAGRHGLPVKSFLARKRRERGEHIRFHDASSRPQYTITANPSVLRTNTRAQPPPREFTLCGTTIIVVPQNLVHQWKFELKKHVSESRDGLRVLYMDQMTSRLPRASKIAKYDIVLFSRNRFGKEWRLDSAGPPQFSSRHARGLPYKPPDNRYSSPLKSVHFLRIIIDEGHEFSSTSSDAVQAARMLVKTDRKWVVSGTPARDRLFGVEVELAADVSFEEESQVSTEAGAEFNGTPEYANGLPITAQSVRAAALDRRKAFTQREECLAAAKSLGILAKNFLGVQPWAGSDGERGADWEDYIYRHESHQSQSRTHSSFSLGLKSTLETLVVKTRPEDVEVDVLLPPLHHKVVPVEPSFYDALTANLFVFFLTANAVTSEREDSDYIFHPKSRTARSQLITNLRQSAFTWTGFTPADVEAAIEHSRAYLAKEDTKCTAIDRALLQECLTFARFILACKGWKELCAAHELGVFVKDWPSESRNVWALTNDGSTAMIGITQLAQAQMIVNSRLTDADPLEGLAIAGRITMALVEEHAAAEKESRSKPTYTHGKMGVPSSGILVEPSANKSHQLSKALIRRLTKPNDAEAISQSEGVESPLRPPKRRRSTESYEQSGSPSETSRLEETKIVGTTSAKLSYLLDKVAEHHRDEKILIFYDADNTAYYLAQCLDLMHVKHLIYTRSLSQEQRSVYIVNFEEDDSIRVLLMDIRAGALGLNVNKASRVFFINPACRPAIEAQAIKRAHRIGQTRPVFVETLVLRGSVEEAIFHRSKAMTSAEHHSAKELTDDSGMAQAVQTATLLPFTHKDGSPMAPLKVPLRLFGQADDDSLVNEGPKKRVKRGLAKRQERAGDSALALCDSDNDATEHEDWLGSGKASDLEQDDCLIPEVMEPGDELGTSTFRPNGDMFGLRA</sequence>
<keyword evidence="2" id="KW-0378">Hydrolase</keyword>
<keyword evidence="1" id="KW-0547">Nucleotide-binding</keyword>
<dbReference type="PROSITE" id="PS51194">
    <property type="entry name" value="HELICASE_CTER"/>
    <property type="match status" value="1"/>
</dbReference>
<feature type="region of interest" description="Disordered" evidence="4">
    <location>
        <begin position="1162"/>
        <end position="1214"/>
    </location>
</feature>
<evidence type="ECO:0000256" key="3">
    <source>
        <dbReference type="ARBA" id="ARBA00022840"/>
    </source>
</evidence>
<dbReference type="SMART" id="SM00487">
    <property type="entry name" value="DEXDc"/>
    <property type="match status" value="1"/>
</dbReference>
<name>A0A6G1IB15_9PEZI</name>
<dbReference type="PANTHER" id="PTHR45626">
    <property type="entry name" value="TRANSCRIPTION TERMINATION FACTOR 2-RELATED"/>
    <property type="match status" value="1"/>
</dbReference>